<proteinExistence type="predicted"/>
<comment type="caution">
    <text evidence="1">The sequence shown here is derived from an EMBL/GenBank/DDBJ whole genome shotgun (WGS) entry which is preliminary data.</text>
</comment>
<keyword evidence="2" id="KW-1185">Reference proteome</keyword>
<gene>
    <name evidence="1" type="ORF">SP6_43_00900</name>
</gene>
<organism evidence="1 2">
    <name type="scientific">Sphingomonas paucimobilis NBRC 13935</name>
    <dbReference type="NCBI Taxonomy" id="1219050"/>
    <lineage>
        <taxon>Bacteria</taxon>
        <taxon>Pseudomonadati</taxon>
        <taxon>Pseudomonadota</taxon>
        <taxon>Alphaproteobacteria</taxon>
        <taxon>Sphingomonadales</taxon>
        <taxon>Sphingomonadaceae</taxon>
        <taxon>Sphingomonas</taxon>
    </lineage>
</organism>
<accession>A0A0C9MV73</accession>
<sequence length="58" mass="6364">MDDLDTDPTLQKAMALALMRQALEWLEAAEEDKAAAHLREAVDAVLKRAPQMDRAAAS</sequence>
<dbReference type="GeneID" id="78525571"/>
<dbReference type="Proteomes" id="UP000032025">
    <property type="component" value="Unassembled WGS sequence"/>
</dbReference>
<protein>
    <submittedName>
        <fullName evidence="1">DNA, contig: SP643</fullName>
    </submittedName>
</protein>
<dbReference type="RefSeq" id="WP_156146121.1">
    <property type="nucleotide sequence ID" value="NZ_BBJS01000043.1"/>
</dbReference>
<name>A0A0C9MV73_SPHPI</name>
<dbReference type="EMBL" id="BBJS01000043">
    <property type="protein sequence ID" value="GAN14591.1"/>
    <property type="molecule type" value="Genomic_DNA"/>
</dbReference>
<reference evidence="1 2" key="1">
    <citation type="submission" date="2014-08" db="EMBL/GenBank/DDBJ databases">
        <title>Whole genome shotgun sequence of Sphingomonas paucimobilis NBRC 13935.</title>
        <authorList>
            <person name="Hosoyama A."/>
            <person name="Hashimoto M."/>
            <person name="Hosoyama Y."/>
            <person name="Noguchi M."/>
            <person name="Uohara A."/>
            <person name="Ohji S."/>
            <person name="Katano-Makiyama Y."/>
            <person name="Ichikawa N."/>
            <person name="Kimura A."/>
            <person name="Yamazoe A."/>
            <person name="Fujita N."/>
        </authorList>
    </citation>
    <scope>NUCLEOTIDE SEQUENCE [LARGE SCALE GENOMIC DNA]</scope>
    <source>
        <strain evidence="1 2">NBRC 13935</strain>
    </source>
</reference>
<evidence type="ECO:0000313" key="1">
    <source>
        <dbReference type="EMBL" id="GAN14591.1"/>
    </source>
</evidence>
<dbReference type="AlphaFoldDB" id="A0A0C9MV73"/>
<evidence type="ECO:0000313" key="2">
    <source>
        <dbReference type="Proteomes" id="UP000032025"/>
    </source>
</evidence>